<dbReference type="EMBL" id="JAGXTP010000002">
    <property type="protein sequence ID" value="MBS3850011.1"/>
    <property type="molecule type" value="Genomic_DNA"/>
</dbReference>
<dbReference type="GO" id="GO:0005886">
    <property type="term" value="C:plasma membrane"/>
    <property type="evidence" value="ECO:0007669"/>
    <property type="project" value="UniProtKB-SubCell"/>
</dbReference>
<feature type="transmembrane region" description="Helical" evidence="8">
    <location>
        <begin position="81"/>
        <end position="103"/>
    </location>
</feature>
<comment type="similarity">
    <text evidence="8">Belongs to the binding-protein-dependent transport system permease family.</text>
</comment>
<comment type="subcellular location">
    <subcellularLocation>
        <location evidence="1">Cell inner membrane</location>
        <topology evidence="1">Multi-pass membrane protein</topology>
    </subcellularLocation>
    <subcellularLocation>
        <location evidence="8">Cell membrane</location>
        <topology evidence="8">Multi-pass membrane protein</topology>
    </subcellularLocation>
</comment>
<gene>
    <name evidence="10" type="ORF">KD146_15015</name>
</gene>
<keyword evidence="3" id="KW-1003">Cell membrane</keyword>
<dbReference type="PROSITE" id="PS50928">
    <property type="entry name" value="ABC_TM1"/>
    <property type="match status" value="1"/>
</dbReference>
<reference evidence="10" key="1">
    <citation type="submission" date="2021-04" db="EMBL/GenBank/DDBJ databases">
        <title>Devosia litorisediminis sp. nov., isolated from a sand dune.</title>
        <authorList>
            <person name="Park S."/>
            <person name="Yoon J.-H."/>
        </authorList>
    </citation>
    <scope>NUCLEOTIDE SEQUENCE</scope>
    <source>
        <strain evidence="10">BSSL-BM10</strain>
    </source>
</reference>
<keyword evidence="4" id="KW-0997">Cell inner membrane</keyword>
<proteinExistence type="inferred from homology"/>
<evidence type="ECO:0000256" key="3">
    <source>
        <dbReference type="ARBA" id="ARBA00022475"/>
    </source>
</evidence>
<organism evidence="10 11">
    <name type="scientific">Devosia litorisediminis</name>
    <dbReference type="NCBI Taxonomy" id="2829817"/>
    <lineage>
        <taxon>Bacteria</taxon>
        <taxon>Pseudomonadati</taxon>
        <taxon>Pseudomonadota</taxon>
        <taxon>Alphaproteobacteria</taxon>
        <taxon>Hyphomicrobiales</taxon>
        <taxon>Devosiaceae</taxon>
        <taxon>Devosia</taxon>
    </lineage>
</organism>
<keyword evidence="2 8" id="KW-0813">Transport</keyword>
<dbReference type="PANTHER" id="PTHR43357:SF4">
    <property type="entry name" value="INNER MEMBRANE ABC TRANSPORTER PERMEASE PROTEIN YDCV"/>
    <property type="match status" value="1"/>
</dbReference>
<keyword evidence="6 8" id="KW-1133">Transmembrane helix</keyword>
<evidence type="ECO:0000313" key="11">
    <source>
        <dbReference type="Proteomes" id="UP000678281"/>
    </source>
</evidence>
<dbReference type="Proteomes" id="UP000678281">
    <property type="component" value="Unassembled WGS sequence"/>
</dbReference>
<dbReference type="AlphaFoldDB" id="A0A942I681"/>
<evidence type="ECO:0000256" key="6">
    <source>
        <dbReference type="ARBA" id="ARBA00022989"/>
    </source>
</evidence>
<evidence type="ECO:0000256" key="2">
    <source>
        <dbReference type="ARBA" id="ARBA00022448"/>
    </source>
</evidence>
<keyword evidence="7 8" id="KW-0472">Membrane</keyword>
<feature type="transmembrane region" description="Helical" evidence="8">
    <location>
        <begin position="35"/>
        <end position="61"/>
    </location>
</feature>
<comment type="caution">
    <text evidence="10">The sequence shown here is derived from an EMBL/GenBank/DDBJ whole genome shotgun (WGS) entry which is preliminary data.</text>
</comment>
<evidence type="ECO:0000256" key="5">
    <source>
        <dbReference type="ARBA" id="ARBA00022692"/>
    </source>
</evidence>
<dbReference type="SUPFAM" id="SSF161098">
    <property type="entry name" value="MetI-like"/>
    <property type="match status" value="1"/>
</dbReference>
<evidence type="ECO:0000313" key="10">
    <source>
        <dbReference type="EMBL" id="MBS3850011.1"/>
    </source>
</evidence>
<sequence>MLTAVYQGVAPDYEEQARILGASPRHTLWQVTLPMLLPGVIAGSLFTFLVSTNLFLLTFLLGQGKIITLPTLLFSKLAGGALDPSAAGIALVAALPGIALLLVSERFLRHRPWLSR</sequence>
<dbReference type="PANTHER" id="PTHR43357">
    <property type="entry name" value="INNER MEMBRANE ABC TRANSPORTER PERMEASE PROTEIN YDCV"/>
    <property type="match status" value="1"/>
</dbReference>
<dbReference type="CDD" id="cd06261">
    <property type="entry name" value="TM_PBP2"/>
    <property type="match status" value="1"/>
</dbReference>
<dbReference type="Pfam" id="PF00528">
    <property type="entry name" value="BPD_transp_1"/>
    <property type="match status" value="1"/>
</dbReference>
<evidence type="ECO:0000256" key="8">
    <source>
        <dbReference type="RuleBase" id="RU363032"/>
    </source>
</evidence>
<name>A0A942I681_9HYPH</name>
<keyword evidence="5 8" id="KW-0812">Transmembrane</keyword>
<evidence type="ECO:0000259" key="9">
    <source>
        <dbReference type="PROSITE" id="PS50928"/>
    </source>
</evidence>
<dbReference type="InterPro" id="IPR035906">
    <property type="entry name" value="MetI-like_sf"/>
</dbReference>
<dbReference type="Gene3D" id="1.10.3720.10">
    <property type="entry name" value="MetI-like"/>
    <property type="match status" value="1"/>
</dbReference>
<keyword evidence="11" id="KW-1185">Reference proteome</keyword>
<evidence type="ECO:0000256" key="4">
    <source>
        <dbReference type="ARBA" id="ARBA00022519"/>
    </source>
</evidence>
<dbReference type="GO" id="GO:0055085">
    <property type="term" value="P:transmembrane transport"/>
    <property type="evidence" value="ECO:0007669"/>
    <property type="project" value="InterPro"/>
</dbReference>
<feature type="domain" description="ABC transmembrane type-1" evidence="9">
    <location>
        <begin position="1"/>
        <end position="104"/>
    </location>
</feature>
<dbReference type="InterPro" id="IPR000515">
    <property type="entry name" value="MetI-like"/>
</dbReference>
<evidence type="ECO:0000256" key="1">
    <source>
        <dbReference type="ARBA" id="ARBA00004429"/>
    </source>
</evidence>
<accession>A0A942I681</accession>
<protein>
    <submittedName>
        <fullName evidence="10">ABC transporter permease subunit</fullName>
    </submittedName>
</protein>
<evidence type="ECO:0000256" key="7">
    <source>
        <dbReference type="ARBA" id="ARBA00023136"/>
    </source>
</evidence>